<evidence type="ECO:0000256" key="1">
    <source>
        <dbReference type="ARBA" id="ARBA00004651"/>
    </source>
</evidence>
<evidence type="ECO:0000256" key="2">
    <source>
        <dbReference type="ARBA" id="ARBA00022475"/>
    </source>
</evidence>
<dbReference type="PANTHER" id="PTHR32196:SF72">
    <property type="entry name" value="RIBOSE IMPORT PERMEASE PROTEIN RBSC"/>
    <property type="match status" value="1"/>
</dbReference>
<dbReference type="InterPro" id="IPR001851">
    <property type="entry name" value="ABC_transp_permease"/>
</dbReference>
<gene>
    <name evidence="8" type="ORF">MQN93_17505</name>
</gene>
<feature type="transmembrane region" description="Helical" evidence="7">
    <location>
        <begin position="74"/>
        <end position="90"/>
    </location>
</feature>
<proteinExistence type="predicted"/>
<evidence type="ECO:0000313" key="9">
    <source>
        <dbReference type="Proteomes" id="UP001165270"/>
    </source>
</evidence>
<feature type="transmembrane region" description="Helical" evidence="7">
    <location>
        <begin position="149"/>
        <end position="170"/>
    </location>
</feature>
<sequence>MSERAVQDAIGGKTTTAGTPSVRRHGPLRLAFEAFVIRREATIFIVAVALLLYFWSNNSDFLARDNLVNLSQQTAPYAIIAAGMVLLLVSGEIDLSVGAVFALSPFLMHYMIDYYGTYPVVAIIGSVLAGAVIGLVNGFVVVVLKVPSFVATLGMLFLILGIMLTTSHAYPAQIPEAAQGVRGWFGQADWSELIWCLIIVAYFHVVLTRSRWGLYTIATGGNPLGASEAGIRTGRIKCGNFMVTSALGAFAGILEAFRVDSIDPTSAGADGASPMFTAVSAAVIGGTALAGGSGTVVGALLGALVLAELRNGFNLIGINANPFNIILGAAIILSMVLNVYLARLRRTGRR</sequence>
<feature type="transmembrane region" description="Helical" evidence="7">
    <location>
        <begin position="118"/>
        <end position="142"/>
    </location>
</feature>
<protein>
    <submittedName>
        <fullName evidence="8">ABC transporter permease</fullName>
    </submittedName>
</protein>
<evidence type="ECO:0000256" key="4">
    <source>
        <dbReference type="ARBA" id="ARBA00022989"/>
    </source>
</evidence>
<evidence type="ECO:0000256" key="6">
    <source>
        <dbReference type="SAM" id="MobiDB-lite"/>
    </source>
</evidence>
<keyword evidence="5 7" id="KW-0472">Membrane</keyword>
<feature type="region of interest" description="Disordered" evidence="6">
    <location>
        <begin position="1"/>
        <end position="21"/>
    </location>
</feature>
<name>A0ABS9XHF8_9ACTN</name>
<dbReference type="Pfam" id="PF02653">
    <property type="entry name" value="BPD_transp_2"/>
    <property type="match status" value="1"/>
</dbReference>
<dbReference type="Proteomes" id="UP001165270">
    <property type="component" value="Unassembled WGS sequence"/>
</dbReference>
<comment type="subcellular location">
    <subcellularLocation>
        <location evidence="1">Cell membrane</location>
        <topology evidence="1">Multi-pass membrane protein</topology>
    </subcellularLocation>
</comment>
<dbReference type="EMBL" id="JALDAX010000006">
    <property type="protein sequence ID" value="MCI3241517.1"/>
    <property type="molecule type" value="Genomic_DNA"/>
</dbReference>
<accession>A0ABS9XHF8</accession>
<keyword evidence="3 7" id="KW-0812">Transmembrane</keyword>
<dbReference type="RefSeq" id="WP_242710191.1">
    <property type="nucleotide sequence ID" value="NZ_JALDAX010000006.1"/>
</dbReference>
<evidence type="ECO:0000313" key="8">
    <source>
        <dbReference type="EMBL" id="MCI3241517.1"/>
    </source>
</evidence>
<keyword evidence="4 7" id="KW-1133">Transmembrane helix</keyword>
<organism evidence="8 9">
    <name type="scientific">Streptomyces spinosisporus</name>
    <dbReference type="NCBI Taxonomy" id="2927582"/>
    <lineage>
        <taxon>Bacteria</taxon>
        <taxon>Bacillati</taxon>
        <taxon>Actinomycetota</taxon>
        <taxon>Actinomycetes</taxon>
        <taxon>Kitasatosporales</taxon>
        <taxon>Streptomycetaceae</taxon>
        <taxon>Streptomyces</taxon>
    </lineage>
</organism>
<dbReference type="PANTHER" id="PTHR32196">
    <property type="entry name" value="ABC TRANSPORTER PERMEASE PROTEIN YPHD-RELATED-RELATED"/>
    <property type="match status" value="1"/>
</dbReference>
<comment type="caution">
    <text evidence="8">The sequence shown here is derived from an EMBL/GenBank/DDBJ whole genome shotgun (WGS) entry which is preliminary data.</text>
</comment>
<evidence type="ECO:0000256" key="5">
    <source>
        <dbReference type="ARBA" id="ARBA00023136"/>
    </source>
</evidence>
<feature type="transmembrane region" description="Helical" evidence="7">
    <location>
        <begin position="30"/>
        <end position="54"/>
    </location>
</feature>
<evidence type="ECO:0000256" key="7">
    <source>
        <dbReference type="SAM" id="Phobius"/>
    </source>
</evidence>
<keyword evidence="9" id="KW-1185">Reference proteome</keyword>
<feature type="transmembrane region" description="Helical" evidence="7">
    <location>
        <begin position="281"/>
        <end position="305"/>
    </location>
</feature>
<feature type="transmembrane region" description="Helical" evidence="7">
    <location>
        <begin position="325"/>
        <end position="342"/>
    </location>
</feature>
<dbReference type="CDD" id="cd06579">
    <property type="entry name" value="TM_PBP1_transp_AraH_like"/>
    <property type="match status" value="1"/>
</dbReference>
<feature type="transmembrane region" description="Helical" evidence="7">
    <location>
        <begin position="190"/>
        <end position="207"/>
    </location>
</feature>
<keyword evidence="2" id="KW-1003">Cell membrane</keyword>
<reference evidence="8" key="1">
    <citation type="submission" date="2022-03" db="EMBL/GenBank/DDBJ databases">
        <title>Streptomyces 7R015 and 7R016 isolated from Barleria lupulina in Thailand.</title>
        <authorList>
            <person name="Kanchanasin P."/>
            <person name="Phongsopitanun W."/>
            <person name="Tanasupawat S."/>
        </authorList>
    </citation>
    <scope>NUCLEOTIDE SEQUENCE</scope>
    <source>
        <strain evidence="8">7R016</strain>
    </source>
</reference>
<evidence type="ECO:0000256" key="3">
    <source>
        <dbReference type="ARBA" id="ARBA00022692"/>
    </source>
</evidence>